<gene>
    <name evidence="2" type="ORF">BGW38_001080</name>
</gene>
<dbReference type="AlphaFoldDB" id="A0A9P6FW43"/>
<accession>A0A9P6FW43</accession>
<keyword evidence="3" id="KW-1185">Reference proteome</keyword>
<dbReference type="EMBL" id="JAABOA010001324">
    <property type="protein sequence ID" value="KAF9581781.1"/>
    <property type="molecule type" value="Genomic_DNA"/>
</dbReference>
<feature type="compositionally biased region" description="Low complexity" evidence="1">
    <location>
        <begin position="19"/>
        <end position="31"/>
    </location>
</feature>
<comment type="caution">
    <text evidence="2">The sequence shown here is derived from an EMBL/GenBank/DDBJ whole genome shotgun (WGS) entry which is preliminary data.</text>
</comment>
<organism evidence="2 3">
    <name type="scientific">Lunasporangiospora selenospora</name>
    <dbReference type="NCBI Taxonomy" id="979761"/>
    <lineage>
        <taxon>Eukaryota</taxon>
        <taxon>Fungi</taxon>
        <taxon>Fungi incertae sedis</taxon>
        <taxon>Mucoromycota</taxon>
        <taxon>Mortierellomycotina</taxon>
        <taxon>Mortierellomycetes</taxon>
        <taxon>Mortierellales</taxon>
        <taxon>Mortierellaceae</taxon>
        <taxon>Lunasporangiospora</taxon>
    </lineage>
</organism>
<feature type="non-terminal residue" evidence="2">
    <location>
        <position position="58"/>
    </location>
</feature>
<evidence type="ECO:0000256" key="1">
    <source>
        <dbReference type="SAM" id="MobiDB-lite"/>
    </source>
</evidence>
<proteinExistence type="predicted"/>
<reference evidence="2" key="1">
    <citation type="journal article" date="2020" name="Fungal Divers.">
        <title>Resolving the Mortierellaceae phylogeny through synthesis of multi-gene phylogenetics and phylogenomics.</title>
        <authorList>
            <person name="Vandepol N."/>
            <person name="Liber J."/>
            <person name="Desiro A."/>
            <person name="Na H."/>
            <person name="Kennedy M."/>
            <person name="Barry K."/>
            <person name="Grigoriev I.V."/>
            <person name="Miller A.N."/>
            <person name="O'Donnell K."/>
            <person name="Stajich J.E."/>
            <person name="Bonito G."/>
        </authorList>
    </citation>
    <scope>NUCLEOTIDE SEQUENCE</scope>
    <source>
        <strain evidence="2">KOD1015</strain>
    </source>
</reference>
<feature type="compositionally biased region" description="Acidic residues" evidence="1">
    <location>
        <begin position="1"/>
        <end position="10"/>
    </location>
</feature>
<feature type="compositionally biased region" description="Low complexity" evidence="1">
    <location>
        <begin position="39"/>
        <end position="58"/>
    </location>
</feature>
<evidence type="ECO:0000313" key="2">
    <source>
        <dbReference type="EMBL" id="KAF9581781.1"/>
    </source>
</evidence>
<dbReference type="Proteomes" id="UP000780801">
    <property type="component" value="Unassembled WGS sequence"/>
</dbReference>
<sequence length="58" mass="5940">MATTADEPEEMAASALYKSSSTGSSLWNGSTITRNASYTSGHSTISETTTTSTSTSAN</sequence>
<name>A0A9P6FW43_9FUNG</name>
<evidence type="ECO:0000313" key="3">
    <source>
        <dbReference type="Proteomes" id="UP000780801"/>
    </source>
</evidence>
<protein>
    <submittedName>
        <fullName evidence="2">Uncharacterized protein</fullName>
    </submittedName>
</protein>
<feature type="region of interest" description="Disordered" evidence="1">
    <location>
        <begin position="1"/>
        <end position="58"/>
    </location>
</feature>